<evidence type="ECO:0000313" key="3">
    <source>
        <dbReference type="EMBL" id="ROL44156.1"/>
    </source>
</evidence>
<gene>
    <name evidence="3" type="ORF">DPX16_5350</name>
</gene>
<feature type="transmembrane region" description="Helical" evidence="1">
    <location>
        <begin position="69"/>
        <end position="92"/>
    </location>
</feature>
<protein>
    <recommendedName>
        <fullName evidence="5">Secreted protein</fullName>
    </recommendedName>
</protein>
<feature type="signal peptide" evidence="2">
    <location>
        <begin position="1"/>
        <end position="18"/>
    </location>
</feature>
<keyword evidence="1" id="KW-1133">Transmembrane helix</keyword>
<reference evidence="3 4" key="1">
    <citation type="submission" date="2018-10" db="EMBL/GenBank/DDBJ databases">
        <title>Genome assembly for a Yunnan-Guizhou Plateau 3E fish, Anabarilius grahami (Regan), and its evolutionary and genetic applications.</title>
        <authorList>
            <person name="Jiang W."/>
        </authorList>
    </citation>
    <scope>NUCLEOTIDE SEQUENCE [LARGE SCALE GENOMIC DNA]</scope>
    <source>
        <strain evidence="3">AG-KIZ</strain>
        <tissue evidence="3">Muscle</tissue>
    </source>
</reference>
<evidence type="ECO:0008006" key="5">
    <source>
        <dbReference type="Google" id="ProtNLM"/>
    </source>
</evidence>
<accession>A0A3N0YD45</accession>
<keyword evidence="1" id="KW-0812">Transmembrane</keyword>
<keyword evidence="2" id="KW-0732">Signal</keyword>
<name>A0A3N0YD45_ANAGA</name>
<dbReference type="AlphaFoldDB" id="A0A3N0YD45"/>
<dbReference type="EMBL" id="RJVU01046797">
    <property type="protein sequence ID" value="ROL44156.1"/>
    <property type="molecule type" value="Genomic_DNA"/>
</dbReference>
<evidence type="ECO:0000313" key="4">
    <source>
        <dbReference type="Proteomes" id="UP000281406"/>
    </source>
</evidence>
<evidence type="ECO:0000256" key="2">
    <source>
        <dbReference type="SAM" id="SignalP"/>
    </source>
</evidence>
<proteinExistence type="predicted"/>
<organism evidence="3 4">
    <name type="scientific">Anabarilius grahami</name>
    <name type="common">Kanglang fish</name>
    <name type="synonym">Barilius grahami</name>
    <dbReference type="NCBI Taxonomy" id="495550"/>
    <lineage>
        <taxon>Eukaryota</taxon>
        <taxon>Metazoa</taxon>
        <taxon>Chordata</taxon>
        <taxon>Craniata</taxon>
        <taxon>Vertebrata</taxon>
        <taxon>Euteleostomi</taxon>
        <taxon>Actinopterygii</taxon>
        <taxon>Neopterygii</taxon>
        <taxon>Teleostei</taxon>
        <taxon>Ostariophysi</taxon>
        <taxon>Cypriniformes</taxon>
        <taxon>Xenocyprididae</taxon>
        <taxon>Xenocypridinae</taxon>
        <taxon>Xenocypridinae incertae sedis</taxon>
        <taxon>Anabarilius</taxon>
    </lineage>
</organism>
<keyword evidence="1" id="KW-0472">Membrane</keyword>
<dbReference type="Proteomes" id="UP000281406">
    <property type="component" value="Unassembled WGS sequence"/>
</dbReference>
<evidence type="ECO:0000256" key="1">
    <source>
        <dbReference type="SAM" id="Phobius"/>
    </source>
</evidence>
<sequence>MKMCVITAMLFLVLSGQCGILAGKVLDFPWSRRLSASSPTSVASSAALRERRKWKLVHMKAVINFHDTAVISPLLVLALSTLRLLCCALTVVRDNS</sequence>
<keyword evidence="4" id="KW-1185">Reference proteome</keyword>
<feature type="chain" id="PRO_5018037722" description="Secreted protein" evidence="2">
    <location>
        <begin position="19"/>
        <end position="96"/>
    </location>
</feature>
<comment type="caution">
    <text evidence="3">The sequence shown here is derived from an EMBL/GenBank/DDBJ whole genome shotgun (WGS) entry which is preliminary data.</text>
</comment>